<reference evidence="1 2" key="1">
    <citation type="submission" date="2017-06" db="EMBL/GenBank/DDBJ databases">
        <authorList>
            <person name="Kim H.J."/>
            <person name="Triplett B.A."/>
        </authorList>
    </citation>
    <scope>NUCLEOTIDE SEQUENCE [LARGE SCALE GENOMIC DNA]</scope>
    <source>
        <strain evidence="1 2">DSM 14713</strain>
    </source>
</reference>
<dbReference type="SUPFAM" id="SSF55486">
    <property type="entry name" value="Metalloproteases ('zincins'), catalytic domain"/>
    <property type="match status" value="1"/>
</dbReference>
<dbReference type="OrthoDB" id="5493276at2"/>
<dbReference type="EMBL" id="CP022163">
    <property type="protein sequence ID" value="ATB34575.1"/>
    <property type="molecule type" value="Genomic_DNA"/>
</dbReference>
<name>A0A250IS35_9BACT</name>
<organism evidence="1 2">
    <name type="scientific">Melittangium boletus DSM 14713</name>
    <dbReference type="NCBI Taxonomy" id="1294270"/>
    <lineage>
        <taxon>Bacteria</taxon>
        <taxon>Pseudomonadati</taxon>
        <taxon>Myxococcota</taxon>
        <taxon>Myxococcia</taxon>
        <taxon>Myxococcales</taxon>
        <taxon>Cystobacterineae</taxon>
        <taxon>Archangiaceae</taxon>
        <taxon>Melittangium</taxon>
    </lineage>
</organism>
<dbReference type="RefSeq" id="WP_095982459.1">
    <property type="nucleotide sequence ID" value="NZ_CP022163.1"/>
</dbReference>
<dbReference type="AlphaFoldDB" id="A0A250IS35"/>
<accession>A0A250IS35</accession>
<dbReference type="KEGG" id="mbd:MEBOL_008080"/>
<keyword evidence="2" id="KW-1185">Reference proteome</keyword>
<gene>
    <name evidence="1" type="ORF">MEBOL_008080</name>
</gene>
<protein>
    <submittedName>
        <fullName evidence="1">Uncharacterized protein</fullName>
    </submittedName>
</protein>
<dbReference type="PROSITE" id="PS51257">
    <property type="entry name" value="PROKAR_LIPOPROTEIN"/>
    <property type="match status" value="1"/>
</dbReference>
<proteinExistence type="predicted"/>
<dbReference type="Proteomes" id="UP000217289">
    <property type="component" value="Chromosome"/>
</dbReference>
<evidence type="ECO:0000313" key="2">
    <source>
        <dbReference type="Proteomes" id="UP000217289"/>
    </source>
</evidence>
<sequence>MVRKLTATAALLALSCAPQTQVPMKVRALVLSSNGAYEPTEVELKTVTDIVSLEGKVARIQGNAILRLASTDPEVQAAQTEEALARAMTKDEGRSITASYITDPQGVLWPADFHTWNLVTTYYNLERAWDYFTNVVAVPQAELPQTTVHYFPEFVLADVSDQPQRDNALFYPPLKSFLVLPFDKLQKAPLATNASILTHEYAHLVFNRRVYGGSALPAPLNNWAQSGDFTPGLNVIKALDEGLADFHAYVASCQDVKRFGCNTRVLAYSFEDVAVNERDLATPRCMGQLMYNNLTRSSVNVLPNLAYEVGTLLANALFMSTTTDAEKQTMARAIVAAYSDTDAARPGFNQLAASSLNDQTTFTLIKAAKAIIQHIPAGNVDLRQKVCTNFATRLQIPVNALTGNTEYDCPASTTTTTDCPAINLNP</sequence>
<evidence type="ECO:0000313" key="1">
    <source>
        <dbReference type="EMBL" id="ATB34575.1"/>
    </source>
</evidence>